<evidence type="ECO:0000313" key="2">
    <source>
        <dbReference type="EMBL" id="TXL72012.1"/>
    </source>
</evidence>
<organism evidence="2 3">
    <name type="scientific">Vineibacter terrae</name>
    <dbReference type="NCBI Taxonomy" id="2586908"/>
    <lineage>
        <taxon>Bacteria</taxon>
        <taxon>Pseudomonadati</taxon>
        <taxon>Pseudomonadota</taxon>
        <taxon>Alphaproteobacteria</taxon>
        <taxon>Hyphomicrobiales</taxon>
        <taxon>Vineibacter</taxon>
    </lineage>
</organism>
<dbReference type="Gene3D" id="6.20.450.20">
    <property type="match status" value="1"/>
</dbReference>
<evidence type="ECO:0000313" key="3">
    <source>
        <dbReference type="Proteomes" id="UP000321638"/>
    </source>
</evidence>
<dbReference type="OrthoDB" id="3174560at2"/>
<accession>A0A5C8PFE3</accession>
<comment type="caution">
    <text evidence="2">The sequence shown here is derived from an EMBL/GenBank/DDBJ whole genome shotgun (WGS) entry which is preliminary data.</text>
</comment>
<reference evidence="2 3" key="1">
    <citation type="submission" date="2019-06" db="EMBL/GenBank/DDBJ databases">
        <title>New taxonomy in bacterial strain CC-CFT640, isolated from vineyard.</title>
        <authorList>
            <person name="Lin S.-Y."/>
            <person name="Tsai C.-F."/>
            <person name="Young C.-C."/>
        </authorList>
    </citation>
    <scope>NUCLEOTIDE SEQUENCE [LARGE SCALE GENOMIC DNA]</scope>
    <source>
        <strain evidence="2 3">CC-CFT640</strain>
    </source>
</reference>
<gene>
    <name evidence="2" type="ORF">FHP25_27660</name>
</gene>
<feature type="region of interest" description="Disordered" evidence="1">
    <location>
        <begin position="1"/>
        <end position="30"/>
    </location>
</feature>
<proteinExistence type="predicted"/>
<keyword evidence="3" id="KW-1185">Reference proteome</keyword>
<dbReference type="Proteomes" id="UP000321638">
    <property type="component" value="Unassembled WGS sequence"/>
</dbReference>
<evidence type="ECO:0000256" key="1">
    <source>
        <dbReference type="SAM" id="MobiDB-lite"/>
    </source>
</evidence>
<feature type="region of interest" description="Disordered" evidence="1">
    <location>
        <begin position="73"/>
        <end position="92"/>
    </location>
</feature>
<sequence>MTGLSRHATAGVKAERHARRSGAPGPACRSGWSSLRTQTLFSLLAPELNANDFCVMQMSNAIGHVHYPSNVYAQQPDSDGPRGGTMAKETTVKLKTEHDSWFRAEVARGMREANDPQVKRIPHEEIVRNWRRQRTALAKRAGREDE</sequence>
<name>A0A5C8PFE3_9HYPH</name>
<dbReference type="EMBL" id="VDUZ01000037">
    <property type="protein sequence ID" value="TXL72012.1"/>
    <property type="molecule type" value="Genomic_DNA"/>
</dbReference>
<protein>
    <submittedName>
        <fullName evidence="2">Uncharacterized protein</fullName>
    </submittedName>
</protein>
<dbReference type="AlphaFoldDB" id="A0A5C8PFE3"/>